<evidence type="ECO:0000256" key="2">
    <source>
        <dbReference type="ARBA" id="ARBA00010231"/>
    </source>
</evidence>
<comment type="similarity">
    <text evidence="2 7">Belongs to the phosphohexose mutase family.</text>
</comment>
<dbReference type="InterPro" id="IPR005843">
    <property type="entry name" value="A-D-PHexomutase_C"/>
</dbReference>
<dbReference type="Proteomes" id="UP000824070">
    <property type="component" value="Unassembled WGS sequence"/>
</dbReference>
<gene>
    <name evidence="12" type="ORF">IAC52_01195</name>
</gene>
<dbReference type="InterPro" id="IPR016066">
    <property type="entry name" value="A-D-PHexomutase_CS"/>
</dbReference>
<dbReference type="AlphaFoldDB" id="A0A9D1LN33"/>
<dbReference type="SUPFAM" id="SSF55957">
    <property type="entry name" value="Phosphoglucomutase, C-terminal domain"/>
    <property type="match status" value="1"/>
</dbReference>
<dbReference type="SUPFAM" id="SSF53738">
    <property type="entry name" value="Phosphoglucomutase, first 3 domains"/>
    <property type="match status" value="3"/>
</dbReference>
<reference evidence="12" key="1">
    <citation type="submission" date="2020-10" db="EMBL/GenBank/DDBJ databases">
        <authorList>
            <person name="Gilroy R."/>
        </authorList>
    </citation>
    <scope>NUCLEOTIDE SEQUENCE</scope>
    <source>
        <strain evidence="12">ChiGjej1B1-22543</strain>
    </source>
</reference>
<dbReference type="GO" id="GO:0000287">
    <property type="term" value="F:magnesium ion binding"/>
    <property type="evidence" value="ECO:0007669"/>
    <property type="project" value="InterPro"/>
</dbReference>
<accession>A0A9D1LN33</accession>
<dbReference type="PANTHER" id="PTHR42946:SF1">
    <property type="entry name" value="PHOSPHOGLUCOMUTASE (ALPHA-D-GLUCOSE-1,6-BISPHOSPHATE-DEPENDENT)"/>
    <property type="match status" value="1"/>
</dbReference>
<sequence>MGRYFGTDGIRGAALSVLTQEIAYRIGRYIGQYPNGKANRILIARDTRESGPALLEGLKEGIVRSGGFLFDEGVSTTPSVSYLVENGEFDYGIMISASHNPYSDNGIKLFSHSGEKLSEEIEAKIEDYIDSAEDYLPTRPGHYQEAPELKDKYLRFLMGKHEGQGKVRVLFDCANGSASALAPKLFPLLGIDATFICSEPDGKNINAGCGSTHLENLQREFAKDGYDLAFAFDGDADRCLGLDSTGRVIDGDAEIFLGALSLREKGLLNGNEVVITVMSNFGLRKALEEEGIGYDTVSVGDKYVQVRLKEKGLSIGGEQSGHVIFHSDLNTGDGLLTAIKIIGIYLNQPEVFAKLQELKVYPQSLINIRFKDRSGATKALESDSVKAALKRAEEMLGDDGRMLLRGSGTEPLVRVMGECLDEDRCHKAVEMVAKAIKEGNECAE</sequence>
<keyword evidence="4 7" id="KW-0479">Metal-binding</keyword>
<dbReference type="PRINTS" id="PR00509">
    <property type="entry name" value="PGMPMM"/>
</dbReference>
<dbReference type="Pfam" id="PF02879">
    <property type="entry name" value="PGM_PMM_II"/>
    <property type="match status" value="1"/>
</dbReference>
<comment type="caution">
    <text evidence="12">The sequence shown here is derived from an EMBL/GenBank/DDBJ whole genome shotgun (WGS) entry which is preliminary data.</text>
</comment>
<evidence type="ECO:0000256" key="1">
    <source>
        <dbReference type="ARBA" id="ARBA00001946"/>
    </source>
</evidence>
<dbReference type="InterPro" id="IPR005845">
    <property type="entry name" value="A-D-PHexomutase_a/b/a-II"/>
</dbReference>
<keyword evidence="3" id="KW-0597">Phosphoprotein</keyword>
<dbReference type="GO" id="GO:0008966">
    <property type="term" value="F:phosphoglucosamine mutase activity"/>
    <property type="evidence" value="ECO:0007669"/>
    <property type="project" value="TreeGrafter"/>
</dbReference>
<reference evidence="12" key="2">
    <citation type="journal article" date="2021" name="PeerJ">
        <title>Extensive microbial diversity within the chicken gut microbiome revealed by metagenomics and culture.</title>
        <authorList>
            <person name="Gilroy R."/>
            <person name="Ravi A."/>
            <person name="Getino M."/>
            <person name="Pursley I."/>
            <person name="Horton D.L."/>
            <person name="Alikhan N.F."/>
            <person name="Baker D."/>
            <person name="Gharbi K."/>
            <person name="Hall N."/>
            <person name="Watson M."/>
            <person name="Adriaenssens E.M."/>
            <person name="Foster-Nyarko E."/>
            <person name="Jarju S."/>
            <person name="Secka A."/>
            <person name="Antonio M."/>
            <person name="Oren A."/>
            <person name="Chaudhuri R.R."/>
            <person name="La Ragione R."/>
            <person name="Hildebrand F."/>
            <person name="Pallen M.J."/>
        </authorList>
    </citation>
    <scope>NUCLEOTIDE SEQUENCE</scope>
    <source>
        <strain evidence="12">ChiGjej1B1-22543</strain>
    </source>
</reference>
<evidence type="ECO:0000259" key="11">
    <source>
        <dbReference type="Pfam" id="PF02880"/>
    </source>
</evidence>
<dbReference type="FunFam" id="3.30.310.50:FF:000001">
    <property type="entry name" value="Phosphoglucosamine mutase"/>
    <property type="match status" value="1"/>
</dbReference>
<keyword evidence="5 7" id="KW-0460">Magnesium</keyword>
<dbReference type="PROSITE" id="PS00710">
    <property type="entry name" value="PGM_PMM"/>
    <property type="match status" value="1"/>
</dbReference>
<organism evidence="12 13">
    <name type="scientific">Candidatus Alloenteromonas pullicola</name>
    <dbReference type="NCBI Taxonomy" id="2840784"/>
    <lineage>
        <taxon>Bacteria</taxon>
        <taxon>Bacillati</taxon>
        <taxon>Bacillota</taxon>
        <taxon>Bacillota incertae sedis</taxon>
        <taxon>Candidatus Alloenteromonas</taxon>
    </lineage>
</organism>
<evidence type="ECO:0000313" key="13">
    <source>
        <dbReference type="Proteomes" id="UP000824070"/>
    </source>
</evidence>
<feature type="domain" description="Alpha-D-phosphohexomutase alpha/beta/alpha" evidence="9">
    <location>
        <begin position="3"/>
        <end position="134"/>
    </location>
</feature>
<evidence type="ECO:0000256" key="3">
    <source>
        <dbReference type="ARBA" id="ARBA00022553"/>
    </source>
</evidence>
<feature type="domain" description="Alpha-D-phosphohexomutase alpha/beta/alpha" evidence="11">
    <location>
        <begin position="250"/>
        <end position="350"/>
    </location>
</feature>
<comment type="cofactor">
    <cofactor evidence="1">
        <name>Mg(2+)</name>
        <dbReference type="ChEBI" id="CHEBI:18420"/>
    </cofactor>
</comment>
<protein>
    <submittedName>
        <fullName evidence="12">Phosphoglucosamine mutase</fullName>
    </submittedName>
</protein>
<dbReference type="InterPro" id="IPR016055">
    <property type="entry name" value="A-D-PHexomutase_a/b/a-I/II/III"/>
</dbReference>
<dbReference type="GO" id="GO:0005975">
    <property type="term" value="P:carbohydrate metabolic process"/>
    <property type="evidence" value="ECO:0007669"/>
    <property type="project" value="InterPro"/>
</dbReference>
<evidence type="ECO:0000256" key="5">
    <source>
        <dbReference type="ARBA" id="ARBA00022842"/>
    </source>
</evidence>
<dbReference type="Pfam" id="PF02880">
    <property type="entry name" value="PGM_PMM_III"/>
    <property type="match status" value="1"/>
</dbReference>
<evidence type="ECO:0000259" key="8">
    <source>
        <dbReference type="Pfam" id="PF00408"/>
    </source>
</evidence>
<dbReference type="Pfam" id="PF00408">
    <property type="entry name" value="PGM_PMM_IV"/>
    <property type="match status" value="1"/>
</dbReference>
<keyword evidence="6" id="KW-0413">Isomerase</keyword>
<evidence type="ECO:0000259" key="10">
    <source>
        <dbReference type="Pfam" id="PF02879"/>
    </source>
</evidence>
<dbReference type="InterPro" id="IPR036900">
    <property type="entry name" value="A-D-PHexomutase_C_sf"/>
</dbReference>
<dbReference type="Gene3D" id="3.30.310.50">
    <property type="entry name" value="Alpha-D-phosphohexomutase, C-terminal domain"/>
    <property type="match status" value="1"/>
</dbReference>
<dbReference type="InterPro" id="IPR050060">
    <property type="entry name" value="Phosphoglucosamine_mutase"/>
</dbReference>
<dbReference type="GO" id="GO:0004615">
    <property type="term" value="F:phosphomannomutase activity"/>
    <property type="evidence" value="ECO:0007669"/>
    <property type="project" value="TreeGrafter"/>
</dbReference>
<dbReference type="PANTHER" id="PTHR42946">
    <property type="entry name" value="PHOSPHOHEXOSE MUTASE"/>
    <property type="match status" value="1"/>
</dbReference>
<feature type="domain" description="Alpha-D-phosphohexomutase C-terminal" evidence="8">
    <location>
        <begin position="365"/>
        <end position="434"/>
    </location>
</feature>
<evidence type="ECO:0000256" key="7">
    <source>
        <dbReference type="RuleBase" id="RU004326"/>
    </source>
</evidence>
<name>A0A9D1LN33_9FIRM</name>
<dbReference type="FunFam" id="3.40.120.10:FF:000002">
    <property type="entry name" value="Phosphoglucosamine mutase"/>
    <property type="match status" value="1"/>
</dbReference>
<evidence type="ECO:0000256" key="6">
    <source>
        <dbReference type="ARBA" id="ARBA00023235"/>
    </source>
</evidence>
<dbReference type="Gene3D" id="3.40.120.10">
    <property type="entry name" value="Alpha-D-Glucose-1,6-Bisphosphate, subunit A, domain 3"/>
    <property type="match status" value="3"/>
</dbReference>
<feature type="domain" description="Alpha-D-phosphohexomutase alpha/beta/alpha" evidence="10">
    <location>
        <begin position="161"/>
        <end position="245"/>
    </location>
</feature>
<dbReference type="Pfam" id="PF02878">
    <property type="entry name" value="PGM_PMM_I"/>
    <property type="match status" value="1"/>
</dbReference>
<evidence type="ECO:0000256" key="4">
    <source>
        <dbReference type="ARBA" id="ARBA00022723"/>
    </source>
</evidence>
<proteinExistence type="inferred from homology"/>
<dbReference type="GO" id="GO:0009252">
    <property type="term" value="P:peptidoglycan biosynthetic process"/>
    <property type="evidence" value="ECO:0007669"/>
    <property type="project" value="TreeGrafter"/>
</dbReference>
<dbReference type="InterPro" id="IPR005846">
    <property type="entry name" value="A-D-PHexomutase_a/b/a-III"/>
</dbReference>
<dbReference type="GO" id="GO:0005829">
    <property type="term" value="C:cytosol"/>
    <property type="evidence" value="ECO:0007669"/>
    <property type="project" value="TreeGrafter"/>
</dbReference>
<dbReference type="InterPro" id="IPR005841">
    <property type="entry name" value="Alpha-D-phosphohexomutase_SF"/>
</dbReference>
<evidence type="ECO:0000313" key="12">
    <source>
        <dbReference type="EMBL" id="HIU44898.1"/>
    </source>
</evidence>
<dbReference type="InterPro" id="IPR005844">
    <property type="entry name" value="A-D-PHexomutase_a/b/a-I"/>
</dbReference>
<dbReference type="GO" id="GO:0006048">
    <property type="term" value="P:UDP-N-acetylglucosamine biosynthetic process"/>
    <property type="evidence" value="ECO:0007669"/>
    <property type="project" value="TreeGrafter"/>
</dbReference>
<evidence type="ECO:0000259" key="9">
    <source>
        <dbReference type="Pfam" id="PF02878"/>
    </source>
</evidence>
<dbReference type="EMBL" id="DVMV01000010">
    <property type="protein sequence ID" value="HIU44898.1"/>
    <property type="molecule type" value="Genomic_DNA"/>
</dbReference>